<dbReference type="KEGG" id="rsb:RS694_02905"/>
<dbReference type="Proteomes" id="UP000186110">
    <property type="component" value="Chromosome"/>
</dbReference>
<sequence>MRAIVQDYHLVQTIPPGEYRFAGNSVGLKEIVGHIFPNPARNVSLLDIGFGLGDLGRIVKTNPALQHWQVDGIDGFWDACCNTELFSQGHYRNIWHGLAQDLPMESLQAYDLICLFDVIEHLEPAPAKQLLTDLLNSLGPESKLVLSTPLWFWPQAHQNSDDLEEHKIGIPGQSLLLLSPRMYHIHAQFLVGTFVFGKESLEHIDNFVPTTDRNFNMTAGLQHLHTLGVKADGVLYIAP</sequence>
<reference evidence="1 2" key="1">
    <citation type="submission" date="2017-01" db="EMBL/GenBank/DDBJ databases">
        <authorList>
            <person name="Mah S.A."/>
            <person name="Swanson W.J."/>
            <person name="Moy G.W."/>
            <person name="Vacquier V.D."/>
        </authorList>
    </citation>
    <scope>NUCLEOTIDE SEQUENCE [LARGE SCALE GENOMIC DNA]</scope>
    <source>
        <strain evidence="1 2">DSM 22694</strain>
    </source>
</reference>
<evidence type="ECO:0008006" key="3">
    <source>
        <dbReference type="Google" id="ProtNLM"/>
    </source>
</evidence>
<dbReference type="CDD" id="cd02440">
    <property type="entry name" value="AdoMet_MTases"/>
    <property type="match status" value="1"/>
</dbReference>
<name>A0A1P8KFC9_9BURK</name>
<accession>A0A1P8KFC9</accession>
<dbReference type="EMBL" id="CP019239">
    <property type="protein sequence ID" value="APW44658.1"/>
    <property type="molecule type" value="Genomic_DNA"/>
</dbReference>
<proteinExistence type="predicted"/>
<organism evidence="1 2">
    <name type="scientific">Rhodoferax saidenbachensis</name>
    <dbReference type="NCBI Taxonomy" id="1484693"/>
    <lineage>
        <taxon>Bacteria</taxon>
        <taxon>Pseudomonadati</taxon>
        <taxon>Pseudomonadota</taxon>
        <taxon>Betaproteobacteria</taxon>
        <taxon>Burkholderiales</taxon>
        <taxon>Comamonadaceae</taxon>
        <taxon>Rhodoferax</taxon>
    </lineage>
</organism>
<dbReference type="InterPro" id="IPR029063">
    <property type="entry name" value="SAM-dependent_MTases_sf"/>
</dbReference>
<keyword evidence="2" id="KW-1185">Reference proteome</keyword>
<evidence type="ECO:0000313" key="2">
    <source>
        <dbReference type="Proteomes" id="UP000186110"/>
    </source>
</evidence>
<dbReference type="eggNOG" id="COG0463">
    <property type="taxonomic scope" value="Bacteria"/>
</dbReference>
<dbReference type="AlphaFoldDB" id="A0A1P8KFC9"/>
<dbReference type="Gene3D" id="3.40.50.150">
    <property type="entry name" value="Vaccinia Virus protein VP39"/>
    <property type="match status" value="1"/>
</dbReference>
<protein>
    <recommendedName>
        <fullName evidence="3">Methyltransferase domain-containing protein</fullName>
    </recommendedName>
</protein>
<evidence type="ECO:0000313" key="1">
    <source>
        <dbReference type="EMBL" id="APW44658.1"/>
    </source>
</evidence>
<dbReference type="Pfam" id="PF13489">
    <property type="entry name" value="Methyltransf_23"/>
    <property type="match status" value="1"/>
</dbReference>
<gene>
    <name evidence="1" type="ORF">RS694_02905</name>
</gene>
<dbReference type="SUPFAM" id="SSF53335">
    <property type="entry name" value="S-adenosyl-L-methionine-dependent methyltransferases"/>
    <property type="match status" value="1"/>
</dbReference>
<dbReference type="STRING" id="1484693.RS694_02905"/>